<evidence type="ECO:0000256" key="1">
    <source>
        <dbReference type="SAM" id="Phobius"/>
    </source>
</evidence>
<comment type="caution">
    <text evidence="2">The sequence shown here is derived from an EMBL/GenBank/DDBJ whole genome shotgun (WGS) entry which is preliminary data.</text>
</comment>
<dbReference type="Gene3D" id="2.40.70.10">
    <property type="entry name" value="Acid Proteases"/>
    <property type="match status" value="1"/>
</dbReference>
<reference evidence="2" key="2">
    <citation type="journal article" date="2020" name="Microorganisms">
        <title>Osmotic Adaptation and Compatible Solute Biosynthesis of Phototrophic Bacteria as Revealed from Genome Analyses.</title>
        <authorList>
            <person name="Imhoff J.F."/>
            <person name="Rahn T."/>
            <person name="Kunzel S."/>
            <person name="Keller A."/>
            <person name="Neulinger S.C."/>
        </authorList>
    </citation>
    <scope>NUCLEOTIDE SEQUENCE</scope>
    <source>
        <strain evidence="2">LMG 28126</strain>
    </source>
</reference>
<feature type="transmembrane region" description="Helical" evidence="1">
    <location>
        <begin position="37"/>
        <end position="55"/>
    </location>
</feature>
<keyword evidence="2" id="KW-0645">Protease</keyword>
<gene>
    <name evidence="2" type="ORF">CCR87_02640</name>
</gene>
<keyword evidence="3" id="KW-1185">Reference proteome</keyword>
<reference evidence="2" key="1">
    <citation type="submission" date="2017-05" db="EMBL/GenBank/DDBJ databases">
        <authorList>
            <person name="Imhoff J.F."/>
            <person name="Rahn T."/>
            <person name="Kuenzel S."/>
            <person name="Neulinger S.C."/>
        </authorList>
    </citation>
    <scope>NUCLEOTIDE SEQUENCE</scope>
    <source>
        <strain evidence="2">LMG 28126</strain>
    </source>
</reference>
<dbReference type="EMBL" id="NHSD01000113">
    <property type="protein sequence ID" value="MBK5926261.1"/>
    <property type="molecule type" value="Genomic_DNA"/>
</dbReference>
<keyword evidence="2" id="KW-0378">Hydrolase</keyword>
<dbReference type="InterPro" id="IPR034122">
    <property type="entry name" value="Retropepsin-like_bacterial"/>
</dbReference>
<organism evidence="2 3">
    <name type="scientific">Rhodobaculum claviforme</name>
    <dbReference type="NCBI Taxonomy" id="1549854"/>
    <lineage>
        <taxon>Bacteria</taxon>
        <taxon>Pseudomonadati</taxon>
        <taxon>Pseudomonadota</taxon>
        <taxon>Alphaproteobacteria</taxon>
        <taxon>Rhodobacterales</taxon>
        <taxon>Paracoccaceae</taxon>
        <taxon>Rhodobaculum</taxon>
    </lineage>
</organism>
<dbReference type="InterPro" id="IPR011969">
    <property type="entry name" value="Clan_AA_Asp_peptidase_C"/>
</dbReference>
<evidence type="ECO:0000313" key="3">
    <source>
        <dbReference type="Proteomes" id="UP000706333"/>
    </source>
</evidence>
<keyword evidence="1" id="KW-0472">Membrane</keyword>
<dbReference type="GO" id="GO:0004190">
    <property type="term" value="F:aspartic-type endopeptidase activity"/>
    <property type="evidence" value="ECO:0007669"/>
    <property type="project" value="InterPro"/>
</dbReference>
<dbReference type="Proteomes" id="UP000706333">
    <property type="component" value="Unassembled WGS sequence"/>
</dbReference>
<dbReference type="RefSeq" id="WP_201155901.1">
    <property type="nucleotide sequence ID" value="NZ_NHSD01000113.1"/>
</dbReference>
<keyword evidence="1" id="KW-1133">Transmembrane helix</keyword>
<dbReference type="NCBIfam" id="TIGR02281">
    <property type="entry name" value="clan_AA_DTGA"/>
    <property type="match status" value="1"/>
</dbReference>
<dbReference type="AlphaFoldDB" id="A0A934TIT4"/>
<protein>
    <submittedName>
        <fullName evidence="2">Aspartyl protease</fullName>
    </submittedName>
</protein>
<dbReference type="GO" id="GO:0006508">
    <property type="term" value="P:proteolysis"/>
    <property type="evidence" value="ECO:0007669"/>
    <property type="project" value="UniProtKB-KW"/>
</dbReference>
<dbReference type="PROSITE" id="PS00141">
    <property type="entry name" value="ASP_PROTEASE"/>
    <property type="match status" value="1"/>
</dbReference>
<dbReference type="InterPro" id="IPR001969">
    <property type="entry name" value="Aspartic_peptidase_AS"/>
</dbReference>
<dbReference type="CDD" id="cd05483">
    <property type="entry name" value="retropepsin_like_bacteria"/>
    <property type="match status" value="1"/>
</dbReference>
<name>A0A934TIT4_9RHOB</name>
<dbReference type="InterPro" id="IPR021109">
    <property type="entry name" value="Peptidase_aspartic_dom_sf"/>
</dbReference>
<evidence type="ECO:0000313" key="2">
    <source>
        <dbReference type="EMBL" id="MBK5926261.1"/>
    </source>
</evidence>
<dbReference type="SUPFAM" id="SSF50630">
    <property type="entry name" value="Acid proteases"/>
    <property type="match status" value="1"/>
</dbReference>
<accession>A0A934TIT4</accession>
<dbReference type="Pfam" id="PF13650">
    <property type="entry name" value="Asp_protease_2"/>
    <property type="match status" value="1"/>
</dbReference>
<keyword evidence="1" id="KW-0812">Transmembrane</keyword>
<sequence length="193" mass="21327">MGEHEVGRLIYLMLLGVVLLSYLLVSNRARLGAMLRGALLWGLIFLGVAVGAMLWQDVRGDMGLTRAVSFGDGRVEVPRDGSGHFFATLQVQGVPVRFIVDTGATDVVLARSDALRLGLDPDHLVYSGQARTANGTVRTARITLDEVTLGDFTDRGLRAWVNEGEMDYSLLGMGYLERFERVEISRDRLILFR</sequence>
<feature type="transmembrane region" description="Helical" evidence="1">
    <location>
        <begin position="6"/>
        <end position="25"/>
    </location>
</feature>
<proteinExistence type="predicted"/>